<dbReference type="EMBL" id="UHFA01000002">
    <property type="protein sequence ID" value="SUN36458.1"/>
    <property type="molecule type" value="Genomic_DNA"/>
</dbReference>
<dbReference type="GO" id="GO:0030288">
    <property type="term" value="C:outer membrane-bounded periplasmic space"/>
    <property type="evidence" value="ECO:0007669"/>
    <property type="project" value="TreeGrafter"/>
</dbReference>
<keyword evidence="10" id="KW-1185">Reference proteome</keyword>
<dbReference type="GO" id="GO:0008253">
    <property type="term" value="F:5'-nucleotidase activity"/>
    <property type="evidence" value="ECO:0007669"/>
    <property type="project" value="UniProtKB-EC"/>
</dbReference>
<feature type="signal peptide" evidence="6">
    <location>
        <begin position="1"/>
        <end position="27"/>
    </location>
</feature>
<dbReference type="SUPFAM" id="SSF56300">
    <property type="entry name" value="Metallo-dependent phosphatases"/>
    <property type="match status" value="1"/>
</dbReference>
<dbReference type="FunFam" id="3.60.21.10:FF:000052">
    <property type="entry name" value="Endonuclease YhcR"/>
    <property type="match status" value="1"/>
</dbReference>
<reference evidence="9 10" key="1">
    <citation type="submission" date="2018-06" db="EMBL/GenBank/DDBJ databases">
        <authorList>
            <consortium name="Pathogen Informatics"/>
            <person name="Doyle S."/>
        </authorList>
    </citation>
    <scope>NUCLEOTIDE SEQUENCE [LARGE SCALE GENOMIC DNA]</scope>
    <source>
        <strain evidence="10">NCTC 11391</strain>
    </source>
</reference>
<keyword evidence="2" id="KW-0134">Cell wall</keyword>
<name>A0A380JEK4_STRDO</name>
<keyword evidence="5" id="KW-0572">Peptidoglycan-anchor</keyword>
<dbReference type="GO" id="GO:0009166">
    <property type="term" value="P:nucleotide catabolic process"/>
    <property type="evidence" value="ECO:0007669"/>
    <property type="project" value="InterPro"/>
</dbReference>
<dbReference type="PANTHER" id="PTHR11575:SF24">
    <property type="entry name" value="5'-NUCLEOTIDASE"/>
    <property type="match status" value="1"/>
</dbReference>
<accession>A0A380JEK4</accession>
<dbReference type="Gene3D" id="3.90.780.10">
    <property type="entry name" value="5'-Nucleotidase, C-terminal domain"/>
    <property type="match status" value="1"/>
</dbReference>
<feature type="chain" id="PRO_5016481768" evidence="6">
    <location>
        <begin position="28"/>
        <end position="699"/>
    </location>
</feature>
<feature type="region of interest" description="Disordered" evidence="7">
    <location>
        <begin position="643"/>
        <end position="671"/>
    </location>
</feature>
<dbReference type="PRINTS" id="PR01607">
    <property type="entry name" value="APYRASEFAMLY"/>
</dbReference>
<organism evidence="9 10">
    <name type="scientific">Streptococcus downei MFe28</name>
    <dbReference type="NCBI Taxonomy" id="764290"/>
    <lineage>
        <taxon>Bacteria</taxon>
        <taxon>Bacillati</taxon>
        <taxon>Bacillota</taxon>
        <taxon>Bacilli</taxon>
        <taxon>Lactobacillales</taxon>
        <taxon>Streptococcaceae</taxon>
        <taxon>Streptococcus</taxon>
    </lineage>
</organism>
<dbReference type="GO" id="GO:0000166">
    <property type="term" value="F:nucleotide binding"/>
    <property type="evidence" value="ECO:0007669"/>
    <property type="project" value="UniProtKB-KW"/>
</dbReference>
<dbReference type="Gene3D" id="3.60.21.10">
    <property type="match status" value="1"/>
</dbReference>
<evidence type="ECO:0000256" key="6">
    <source>
        <dbReference type="RuleBase" id="RU362119"/>
    </source>
</evidence>
<evidence type="ECO:0000256" key="3">
    <source>
        <dbReference type="ARBA" id="ARBA00022525"/>
    </source>
</evidence>
<evidence type="ECO:0000256" key="4">
    <source>
        <dbReference type="ARBA" id="ARBA00022729"/>
    </source>
</evidence>
<feature type="compositionally biased region" description="Low complexity" evidence="7">
    <location>
        <begin position="643"/>
        <end position="660"/>
    </location>
</feature>
<dbReference type="PANTHER" id="PTHR11575">
    <property type="entry name" value="5'-NUCLEOTIDASE-RELATED"/>
    <property type="match status" value="1"/>
</dbReference>
<evidence type="ECO:0000256" key="5">
    <source>
        <dbReference type="ARBA" id="ARBA00023088"/>
    </source>
</evidence>
<dbReference type="InterPro" id="IPR029052">
    <property type="entry name" value="Metallo-depent_PP-like"/>
</dbReference>
<evidence type="ECO:0000313" key="9">
    <source>
        <dbReference type="EMBL" id="SUN36458.1"/>
    </source>
</evidence>
<dbReference type="GO" id="GO:0008768">
    <property type="term" value="F:UDP-sugar diphosphatase activity"/>
    <property type="evidence" value="ECO:0007669"/>
    <property type="project" value="TreeGrafter"/>
</dbReference>
<dbReference type="InterPro" id="IPR036907">
    <property type="entry name" value="5'-Nucleotdase_C_sf"/>
</dbReference>
<dbReference type="OrthoDB" id="9801679at2"/>
<keyword evidence="6" id="KW-0547">Nucleotide-binding</keyword>
<dbReference type="InterPro" id="IPR006179">
    <property type="entry name" value="5_nucleotidase/apyrase"/>
</dbReference>
<keyword evidence="6 9" id="KW-0378">Hydrolase</keyword>
<dbReference type="InterPro" id="IPR019931">
    <property type="entry name" value="LPXTG_anchor"/>
</dbReference>
<sequence>MNKHVFFKSSILALAAGVTLLATPALADQVDVQVLGVNDFHGALDTSGTANMPEGAVKNTGGAAQLDAGMDQAQAQFQSEHPQGDTTRVQAGDMVGASPANSGLLQDEPTVKVFNHMDVDYGTVGNHEFDEGLSEYNRIVQGQAPEPGKFDAIVDQYSTDGQQEPAKQQILAANIIDQKTNQIPFGWQPYAIKTIQVGDKQVRMGYIGIVTTEIPNLVLRKNLEGYSFLDEAETIAKYARELNDQGVHAIGVIAHVAADNDKGELEGDAVPIINKLNQIYPENSVDIFFAGHSHKYANGVVGKTRVVQATSQGKAFEDVRGVLDTDTGDFIDIPTAQIIPVLHDAAGSPDIQAIVDDANQRVKAVTEAKIATATTPQAITRTTNQDKETAVGDLVTQGQLAMARQSYPDIDFALTNNGGVRSDLIVNPDKSITWGAAQAVQPFGNVLQVVELTGQQVYDTLNQQYDEEERYFLQMAGLHYLYTDNPDGGKESPYKVVKAYKDDGSEIDPNQTYKVVINDFLFGGGDGFSALRDVRRLGALDPDTETFINYLKKQEADEKTIDQPTLNHKTYVTVQRATSYEDRPDGRHRLTKEIYLDRQGQEASQSLIKDELVQDKSSQDQSASPKAGSQAPHMISLQYPALASQKAGQTQKTAQANANSKENLPETGSDLTKERTLSLIGLLVSLTAGVFLRKNRKED</sequence>
<gene>
    <name evidence="9" type="primary">yhcR</name>
    <name evidence="9" type="ORF">NCTC11391_01480</name>
</gene>
<dbReference type="RefSeq" id="WP_002998440.1">
    <property type="nucleotide sequence ID" value="NZ_UHFA01000002.1"/>
</dbReference>
<evidence type="ECO:0000256" key="1">
    <source>
        <dbReference type="ARBA" id="ARBA00004168"/>
    </source>
</evidence>
<evidence type="ECO:0000313" key="10">
    <source>
        <dbReference type="Proteomes" id="UP000254082"/>
    </source>
</evidence>
<evidence type="ECO:0000256" key="2">
    <source>
        <dbReference type="ARBA" id="ARBA00022512"/>
    </source>
</evidence>
<dbReference type="SUPFAM" id="SSF55816">
    <property type="entry name" value="5'-nucleotidase (syn. UDP-sugar hydrolase), C-terminal domain"/>
    <property type="match status" value="1"/>
</dbReference>
<dbReference type="EC" id="3.1.31.-" evidence="9"/>
<dbReference type="Proteomes" id="UP000254082">
    <property type="component" value="Unassembled WGS sequence"/>
</dbReference>
<keyword evidence="4 6" id="KW-0732">Signal</keyword>
<protein>
    <submittedName>
        <fullName evidence="9">5'-nucleotidase</fullName>
        <ecNumber evidence="9">3.1.3.5</ecNumber>
        <ecNumber evidence="9">3.1.31.-</ecNumber>
    </submittedName>
</protein>
<dbReference type="EC" id="3.1.3.5" evidence="9"/>
<evidence type="ECO:0000259" key="8">
    <source>
        <dbReference type="PROSITE" id="PS50847"/>
    </source>
</evidence>
<dbReference type="AlphaFoldDB" id="A0A380JEK4"/>
<comment type="similarity">
    <text evidence="6">Belongs to the 5'-nucleotidase family.</text>
</comment>
<feature type="region of interest" description="Disordered" evidence="7">
    <location>
        <begin position="612"/>
        <end position="631"/>
    </location>
</feature>
<dbReference type="Pfam" id="PF02872">
    <property type="entry name" value="5_nucleotid_C"/>
    <property type="match status" value="1"/>
</dbReference>
<comment type="subcellular location">
    <subcellularLocation>
        <location evidence="1">Secreted</location>
        <location evidence="1">Cell wall</location>
        <topology evidence="1">Peptidoglycan-anchor</topology>
    </subcellularLocation>
</comment>
<proteinExistence type="inferred from homology"/>
<dbReference type="InterPro" id="IPR008334">
    <property type="entry name" value="5'-Nucleotdase_C"/>
</dbReference>
<dbReference type="PROSITE" id="PS50847">
    <property type="entry name" value="GRAM_POS_ANCHORING"/>
    <property type="match status" value="1"/>
</dbReference>
<evidence type="ECO:0000256" key="7">
    <source>
        <dbReference type="SAM" id="MobiDB-lite"/>
    </source>
</evidence>
<keyword evidence="3" id="KW-0964">Secreted</keyword>
<dbReference type="Pfam" id="PF00746">
    <property type="entry name" value="Gram_pos_anchor"/>
    <property type="match status" value="1"/>
</dbReference>
<feature type="domain" description="Gram-positive cocci surface proteins LPxTG" evidence="8">
    <location>
        <begin position="664"/>
        <end position="699"/>
    </location>
</feature>